<gene>
    <name evidence="1" type="ORF">EJV47_06100</name>
</gene>
<proteinExistence type="predicted"/>
<organism evidence="1 2">
    <name type="scientific">Hymenobacter gummosus</name>
    <dbReference type="NCBI Taxonomy" id="1776032"/>
    <lineage>
        <taxon>Bacteria</taxon>
        <taxon>Pseudomonadati</taxon>
        <taxon>Bacteroidota</taxon>
        <taxon>Cytophagia</taxon>
        <taxon>Cytophagales</taxon>
        <taxon>Hymenobacteraceae</taxon>
        <taxon>Hymenobacter</taxon>
    </lineage>
</organism>
<dbReference type="Proteomes" id="UP000282184">
    <property type="component" value="Unassembled WGS sequence"/>
</dbReference>
<name>A0A431U8I8_9BACT</name>
<dbReference type="OrthoDB" id="1491962at2"/>
<accession>A0A431U8I8</accession>
<evidence type="ECO:0000313" key="2">
    <source>
        <dbReference type="Proteomes" id="UP000282184"/>
    </source>
</evidence>
<comment type="caution">
    <text evidence="1">The sequence shown here is derived from an EMBL/GenBank/DDBJ whole genome shotgun (WGS) entry which is preliminary data.</text>
</comment>
<keyword evidence="2" id="KW-1185">Reference proteome</keyword>
<dbReference type="AlphaFoldDB" id="A0A431U8I8"/>
<protein>
    <submittedName>
        <fullName evidence="1">Uncharacterized protein</fullName>
    </submittedName>
</protein>
<dbReference type="RefSeq" id="WP_126692237.1">
    <property type="nucleotide sequence ID" value="NZ_RXOF01000002.1"/>
</dbReference>
<reference evidence="1 2" key="1">
    <citation type="submission" date="2018-12" db="EMBL/GenBank/DDBJ databases">
        <title>Hymenobacter gummosus sp. nov., isolated from a spring.</title>
        <authorList>
            <person name="Nie L."/>
        </authorList>
    </citation>
    <scope>NUCLEOTIDE SEQUENCE [LARGE SCALE GENOMIC DNA]</scope>
    <source>
        <strain evidence="1 2">KCTC 52166</strain>
    </source>
</reference>
<sequence>MLQFLRRIFRGSEPEASWQPLRRPAAELRAYEQWVREEQYRRWLGPYFKAYHYCKAGLPPCHGGPRVQRLEACGQHGAVLFYDPGIGPANFRHLLDFIRDRALALGYHLAASDGRTRRGPRCTETVAKHFLKPTPSDCPDTGRCQQRFGPITIDLVTLNGQPGFIRLACNPIEDSMFCEAYSFDQLMDAIFNLPLPEKSSA</sequence>
<evidence type="ECO:0000313" key="1">
    <source>
        <dbReference type="EMBL" id="RTQ52581.1"/>
    </source>
</evidence>
<dbReference type="EMBL" id="RXOF01000002">
    <property type="protein sequence ID" value="RTQ52581.1"/>
    <property type="molecule type" value="Genomic_DNA"/>
</dbReference>